<reference evidence="2" key="1">
    <citation type="submission" date="2020-11" db="EMBL/GenBank/DDBJ databases">
        <title>Azospira inquinata sp. nov.</title>
        <authorList>
            <person name="Moe W.M."/>
            <person name="Mikes M.C."/>
        </authorList>
    </citation>
    <scope>NUCLEOTIDE SEQUENCE</scope>
    <source>
        <strain evidence="2">Azo-3</strain>
    </source>
</reference>
<dbReference type="AlphaFoldDB" id="A0A975XUR0"/>
<dbReference type="Proteomes" id="UP000683428">
    <property type="component" value="Chromosome"/>
</dbReference>
<gene>
    <name evidence="2" type="ORF">Azoinq_14580</name>
</gene>
<sequence length="165" mass="18444">MDWRKWLRYLLVPGWVARRRFSPGALKHLEALIAASEACHEGELRLVVEGCLPFVYAFAPDGCRRRALELFGSLGVWDTVHNSGVLIYVDLLDRQVEIVADRGVHARVGDGFWQDVCREMERAFARGNYLGGAEGAIARITATLATHFPAREKDSNELPDAPLVL</sequence>
<proteinExistence type="predicted"/>
<dbReference type="KEGG" id="aiq:Azoinq_14580"/>
<protein>
    <submittedName>
        <fullName evidence="2">TPM domain-containing protein</fullName>
    </submittedName>
</protein>
<evidence type="ECO:0000313" key="2">
    <source>
        <dbReference type="EMBL" id="QWT49020.1"/>
    </source>
</evidence>
<dbReference type="RefSeq" id="WP_216128149.1">
    <property type="nucleotide sequence ID" value="NZ_CP064782.1"/>
</dbReference>
<organism evidence="2 3">
    <name type="scientific">Azospira inquinata</name>
    <dbReference type="NCBI Taxonomy" id="2785627"/>
    <lineage>
        <taxon>Bacteria</taxon>
        <taxon>Pseudomonadati</taxon>
        <taxon>Pseudomonadota</taxon>
        <taxon>Betaproteobacteria</taxon>
        <taxon>Rhodocyclales</taxon>
        <taxon>Rhodocyclaceae</taxon>
        <taxon>Azospira</taxon>
    </lineage>
</organism>
<dbReference type="PANTHER" id="PTHR30373">
    <property type="entry name" value="UPF0603 PROTEIN YGCG"/>
    <property type="match status" value="1"/>
</dbReference>
<dbReference type="InterPro" id="IPR007621">
    <property type="entry name" value="TPM_dom"/>
</dbReference>
<keyword evidence="3" id="KW-1185">Reference proteome</keyword>
<name>A0A975XUR0_9RHOO</name>
<evidence type="ECO:0000259" key="1">
    <source>
        <dbReference type="Pfam" id="PF04536"/>
    </source>
</evidence>
<evidence type="ECO:0000313" key="3">
    <source>
        <dbReference type="Proteomes" id="UP000683428"/>
    </source>
</evidence>
<feature type="domain" description="TPM" evidence="1">
    <location>
        <begin position="21"/>
        <end position="142"/>
    </location>
</feature>
<dbReference type="PANTHER" id="PTHR30373:SF8">
    <property type="entry name" value="BLL7265 PROTEIN"/>
    <property type="match status" value="1"/>
</dbReference>
<accession>A0A975XUR0</accession>
<dbReference type="EMBL" id="CP064782">
    <property type="protein sequence ID" value="QWT49020.1"/>
    <property type="molecule type" value="Genomic_DNA"/>
</dbReference>
<dbReference type="Pfam" id="PF04536">
    <property type="entry name" value="TPM_phosphatase"/>
    <property type="match status" value="1"/>
</dbReference>